<dbReference type="Pfam" id="PF00561">
    <property type="entry name" value="Abhydrolase_1"/>
    <property type="match status" value="1"/>
</dbReference>
<evidence type="ECO:0000259" key="2">
    <source>
        <dbReference type="Pfam" id="PF00561"/>
    </source>
</evidence>
<protein>
    <recommendedName>
        <fullName evidence="2">AB hydrolase-1 domain-containing protein</fullName>
    </recommendedName>
</protein>
<dbReference type="Gene3D" id="3.40.50.1820">
    <property type="entry name" value="alpha/beta hydrolase"/>
    <property type="match status" value="1"/>
</dbReference>
<accession>A0ABR3H4V7</accession>
<feature type="transmembrane region" description="Helical" evidence="1">
    <location>
        <begin position="12"/>
        <end position="41"/>
    </location>
</feature>
<dbReference type="EMBL" id="JBEUOH010000026">
    <property type="protein sequence ID" value="KAL0859812.1"/>
    <property type="molecule type" value="Genomic_DNA"/>
</dbReference>
<evidence type="ECO:0000313" key="4">
    <source>
        <dbReference type="Proteomes" id="UP001549920"/>
    </source>
</evidence>
<proteinExistence type="predicted"/>
<organism evidence="3 4">
    <name type="scientific">Loxostege sticticalis</name>
    <name type="common">Beet webworm moth</name>
    <dbReference type="NCBI Taxonomy" id="481309"/>
    <lineage>
        <taxon>Eukaryota</taxon>
        <taxon>Metazoa</taxon>
        <taxon>Ecdysozoa</taxon>
        <taxon>Arthropoda</taxon>
        <taxon>Hexapoda</taxon>
        <taxon>Insecta</taxon>
        <taxon>Pterygota</taxon>
        <taxon>Neoptera</taxon>
        <taxon>Endopterygota</taxon>
        <taxon>Lepidoptera</taxon>
        <taxon>Glossata</taxon>
        <taxon>Ditrysia</taxon>
        <taxon>Pyraloidea</taxon>
        <taxon>Crambidae</taxon>
        <taxon>Pyraustinae</taxon>
        <taxon>Loxostege</taxon>
    </lineage>
</organism>
<dbReference type="InterPro" id="IPR000073">
    <property type="entry name" value="AB_hydrolase_1"/>
</dbReference>
<dbReference type="PANTHER" id="PTHR12277">
    <property type="entry name" value="ALPHA/BETA HYDROLASE DOMAIN-CONTAINING PROTEIN"/>
    <property type="match status" value="1"/>
</dbReference>
<dbReference type="PANTHER" id="PTHR12277:SF194">
    <property type="entry name" value="FI04476P"/>
    <property type="match status" value="1"/>
</dbReference>
<name>A0ABR3H4V7_LOXSC</name>
<evidence type="ECO:0000256" key="1">
    <source>
        <dbReference type="SAM" id="Phobius"/>
    </source>
</evidence>
<keyword evidence="1" id="KW-0472">Membrane</keyword>
<keyword evidence="1" id="KW-0812">Transmembrane</keyword>
<keyword evidence="1" id="KW-1133">Transmembrane helix</keyword>
<comment type="caution">
    <text evidence="3">The sequence shown here is derived from an EMBL/GenBank/DDBJ whole genome shotgun (WGS) entry which is preliminary data.</text>
</comment>
<keyword evidence="4" id="KW-1185">Reference proteome</keyword>
<dbReference type="InterPro" id="IPR029058">
    <property type="entry name" value="AB_hydrolase_fold"/>
</dbReference>
<evidence type="ECO:0000313" key="3">
    <source>
        <dbReference type="EMBL" id="KAL0859812.1"/>
    </source>
</evidence>
<sequence length="373" mass="42301">METFKLRCFWAAFYGLLWIIFGRNVSLAILVMHVIVIPLAFRSSKRVRGRFLYLPYARPFLDHDRPEKFGLEGARNVNVKFESSVDKCSIELGVWHTLPKALVKKHRYLLSNGSKDEINNVIDEELRKTEFPVFLYLHGVLGTRALPQRVETCKFLQNLDAHVVSFDYRGFADSTNVTPIKIGMVEDSLAVYAWIRGLVGARKPVFVWGHSIGSGIAQRAFSKLEPYSHSLLNLKEPLPPPQGMVVEGGYSSNIDLTKEYVVAKLATWLPPLEKMLMGVMSSSEVRILPAAYAALLRKVPVLILHSKDDGVIPYHFAEKHLVTKNWPTGQNSGYSYLNSGDIAFLFTFSSFFTRFNSKPLLIFQSLHHKAQIR</sequence>
<reference evidence="3 4" key="1">
    <citation type="submission" date="2024-06" db="EMBL/GenBank/DDBJ databases">
        <title>A chromosome-level genome assembly of beet webworm, Loxostege sticticalis.</title>
        <authorList>
            <person name="Zhang Y."/>
        </authorList>
    </citation>
    <scope>NUCLEOTIDE SEQUENCE [LARGE SCALE GENOMIC DNA]</scope>
    <source>
        <strain evidence="3">AQ026</strain>
        <tissue evidence="3">Whole body</tissue>
    </source>
</reference>
<dbReference type="Proteomes" id="UP001549920">
    <property type="component" value="Unassembled WGS sequence"/>
</dbReference>
<feature type="domain" description="AB hydrolase-1" evidence="2">
    <location>
        <begin position="132"/>
        <end position="223"/>
    </location>
</feature>
<gene>
    <name evidence="3" type="ORF">ABMA27_010156</name>
</gene>
<dbReference type="SUPFAM" id="SSF53474">
    <property type="entry name" value="alpha/beta-Hydrolases"/>
    <property type="match status" value="1"/>
</dbReference>